<sequence length="294" mass="32771">MQSTKSVQSPPLLSSPTPLTLLWGSQHSHSVSPTSLSLTNMRLSIVPSIVLSVLLLPTTFAKDIEDIGAEIPGCSYQSNTWHKFVYFAEPFEPSFVFQISTVWDHYAKELSRIIPSEGFILTAPPEKYETGDFCRWKFLFDVHSSSIMRGHVSYQERDVDATGAYRMPSNETLSRVRAVLLDHAPVRDVFLFVLEAAGPTFFLVVILLAAKIYLHRKWTKQEDVELAKSADEEPLAKTLELDSKGVASLQGTSDKRDGGDDVQEYDVDSIRSGDVFSVSMNSLSDFGSETRHTS</sequence>
<evidence type="ECO:0000313" key="2">
    <source>
        <dbReference type="EMBL" id="KAF2657392.1"/>
    </source>
</evidence>
<accession>A0A6A6TCL9</accession>
<keyword evidence="1" id="KW-0472">Membrane</keyword>
<feature type="transmembrane region" description="Helical" evidence="1">
    <location>
        <begin position="189"/>
        <end position="210"/>
    </location>
</feature>
<dbReference type="EMBL" id="MU004325">
    <property type="protein sequence ID" value="KAF2657392.1"/>
    <property type="molecule type" value="Genomic_DNA"/>
</dbReference>
<dbReference type="AlphaFoldDB" id="A0A6A6TCL9"/>
<keyword evidence="3" id="KW-1185">Reference proteome</keyword>
<dbReference type="Proteomes" id="UP000799324">
    <property type="component" value="Unassembled WGS sequence"/>
</dbReference>
<keyword evidence="1" id="KW-1133">Transmembrane helix</keyword>
<organism evidence="2 3">
    <name type="scientific">Lophiostoma macrostomum CBS 122681</name>
    <dbReference type="NCBI Taxonomy" id="1314788"/>
    <lineage>
        <taxon>Eukaryota</taxon>
        <taxon>Fungi</taxon>
        <taxon>Dikarya</taxon>
        <taxon>Ascomycota</taxon>
        <taxon>Pezizomycotina</taxon>
        <taxon>Dothideomycetes</taxon>
        <taxon>Pleosporomycetidae</taxon>
        <taxon>Pleosporales</taxon>
        <taxon>Lophiostomataceae</taxon>
        <taxon>Lophiostoma</taxon>
    </lineage>
</organism>
<name>A0A6A6TCL9_9PLEO</name>
<gene>
    <name evidence="2" type="ORF">K491DRAFT_714429</name>
</gene>
<protein>
    <submittedName>
        <fullName evidence="2">Uncharacterized protein</fullName>
    </submittedName>
</protein>
<evidence type="ECO:0000256" key="1">
    <source>
        <dbReference type="SAM" id="Phobius"/>
    </source>
</evidence>
<evidence type="ECO:0000313" key="3">
    <source>
        <dbReference type="Proteomes" id="UP000799324"/>
    </source>
</evidence>
<reference evidence="2" key="1">
    <citation type="journal article" date="2020" name="Stud. Mycol.">
        <title>101 Dothideomycetes genomes: a test case for predicting lifestyles and emergence of pathogens.</title>
        <authorList>
            <person name="Haridas S."/>
            <person name="Albert R."/>
            <person name="Binder M."/>
            <person name="Bloem J."/>
            <person name="Labutti K."/>
            <person name="Salamov A."/>
            <person name="Andreopoulos B."/>
            <person name="Baker S."/>
            <person name="Barry K."/>
            <person name="Bills G."/>
            <person name="Bluhm B."/>
            <person name="Cannon C."/>
            <person name="Castanera R."/>
            <person name="Culley D."/>
            <person name="Daum C."/>
            <person name="Ezra D."/>
            <person name="Gonzalez J."/>
            <person name="Henrissat B."/>
            <person name="Kuo A."/>
            <person name="Liang C."/>
            <person name="Lipzen A."/>
            <person name="Lutzoni F."/>
            <person name="Magnuson J."/>
            <person name="Mondo S."/>
            <person name="Nolan M."/>
            <person name="Ohm R."/>
            <person name="Pangilinan J."/>
            <person name="Park H.-J."/>
            <person name="Ramirez L."/>
            <person name="Alfaro M."/>
            <person name="Sun H."/>
            <person name="Tritt A."/>
            <person name="Yoshinaga Y."/>
            <person name="Zwiers L.-H."/>
            <person name="Turgeon B."/>
            <person name="Goodwin S."/>
            <person name="Spatafora J."/>
            <person name="Crous P."/>
            <person name="Grigoriev I."/>
        </authorList>
    </citation>
    <scope>NUCLEOTIDE SEQUENCE</scope>
    <source>
        <strain evidence="2">CBS 122681</strain>
    </source>
</reference>
<proteinExistence type="predicted"/>
<keyword evidence="1" id="KW-0812">Transmembrane</keyword>